<evidence type="ECO:0008006" key="3">
    <source>
        <dbReference type="Google" id="ProtNLM"/>
    </source>
</evidence>
<reference evidence="1 2" key="1">
    <citation type="journal article" date="2010" name="Nat. Biotechnol.">
        <title>Genome sequence of the model mushroom Schizophyllum commune.</title>
        <authorList>
            <person name="Ohm R.A."/>
            <person name="de Jong J.F."/>
            <person name="Lugones L.G."/>
            <person name="Aerts A."/>
            <person name="Kothe E."/>
            <person name="Stajich J.E."/>
            <person name="de Vries R.P."/>
            <person name="Record E."/>
            <person name="Levasseur A."/>
            <person name="Baker S.E."/>
            <person name="Bartholomew K.A."/>
            <person name="Coutinho P.M."/>
            <person name="Erdmann S."/>
            <person name="Fowler T.J."/>
            <person name="Gathman A.C."/>
            <person name="Lombard V."/>
            <person name="Henrissat B."/>
            <person name="Knabe N."/>
            <person name="Kuees U."/>
            <person name="Lilly W.W."/>
            <person name="Lindquist E."/>
            <person name="Lucas S."/>
            <person name="Magnuson J.K."/>
            <person name="Piumi F."/>
            <person name="Raudaskoski M."/>
            <person name="Salamov A."/>
            <person name="Schmutz J."/>
            <person name="Schwarze F.W.M.R."/>
            <person name="vanKuyk P.A."/>
            <person name="Horton J.S."/>
            <person name="Grigoriev I.V."/>
            <person name="Woesten H.A.B."/>
        </authorList>
    </citation>
    <scope>NUCLEOTIDE SEQUENCE [LARGE SCALE GENOMIC DNA]</scope>
    <source>
        <strain evidence="2">H4-8 / FGSC 9210</strain>
    </source>
</reference>
<evidence type="ECO:0000313" key="2">
    <source>
        <dbReference type="Proteomes" id="UP000007431"/>
    </source>
</evidence>
<dbReference type="Proteomes" id="UP000007431">
    <property type="component" value="Unassembled WGS sequence"/>
</dbReference>
<gene>
    <name evidence="1" type="ORF">SCHCODRAFT_111206</name>
</gene>
<dbReference type="VEuPathDB" id="FungiDB:SCHCODRAFT_02679837"/>
<keyword evidence="2" id="KW-1185">Reference proteome</keyword>
<dbReference type="AlphaFoldDB" id="D8QBE0"/>
<proteinExistence type="predicted"/>
<dbReference type="Gene3D" id="3.80.10.10">
    <property type="entry name" value="Ribonuclease Inhibitor"/>
    <property type="match status" value="1"/>
</dbReference>
<dbReference type="InParanoid" id="D8QBE0"/>
<accession>D8QBE0</accession>
<dbReference type="EMBL" id="GL377309">
    <property type="protein sequence ID" value="EFI94739.1"/>
    <property type="molecule type" value="Genomic_DNA"/>
</dbReference>
<protein>
    <recommendedName>
        <fullName evidence="3">F-box domain-containing protein</fullName>
    </recommendedName>
</protein>
<dbReference type="SUPFAM" id="SSF52058">
    <property type="entry name" value="L domain-like"/>
    <property type="match status" value="1"/>
</dbReference>
<evidence type="ECO:0000313" key="1">
    <source>
        <dbReference type="EMBL" id="EFI94739.1"/>
    </source>
</evidence>
<sequence length="551" mass="62229">MQKPEFFEYTTRLCSSCGHKFTSICGGHGLACLARTPDERTDNHSRGLLRSRLAELEAGLQECNDELARIHATMRHLQLHKASIQHSITDARALLAPVRTMPPEILRAVAAYTLPPRWFDDSIGAHVWPFTQVCHTWREIAFGLRWPWADFRLPYVWGNRRLKGEALVAAVIAYTKRSGQHPLRVCVWPAKPETSWAYMYAWLWDIIWANAERLHALDIVNSAVNQIPYPSLPALTWLTIRGDPTSDFQDEVALPETKLVPNLRSLQLSFVGTAASHGFEWSMLHALDVNCANLEDLHVLSMCSNLVKLRMRSGPGVLPSNPIHLPLLKRLCIGYAAVELCPFIRAPRLTHFILDATRETSRGTMFYLEEQNLLGRYAFLLKGLLAPVETLVLRNMHSYSADTLYGILLLPCRLREFYFISGALEPRRGPGSIASIQWSSPPDHIHYELAQKLVLDESCPALVDLELVVFYNQCGPTKGNDLEEEAELVQDIWQTRGPSQDSGALRSHLRLLVPMVSTDELVGSEDLFGYSNKGKCMPGDWDTLQWIFALD</sequence>
<name>D8QBE0_SCHCM</name>
<dbReference type="InterPro" id="IPR032675">
    <property type="entry name" value="LRR_dom_sf"/>
</dbReference>
<feature type="non-terminal residue" evidence="1">
    <location>
        <position position="551"/>
    </location>
</feature>
<dbReference type="HOGENOM" id="CLU_528022_0_0_1"/>
<organism evidence="2">
    <name type="scientific">Schizophyllum commune (strain H4-8 / FGSC 9210)</name>
    <name type="common">Split gill fungus</name>
    <dbReference type="NCBI Taxonomy" id="578458"/>
    <lineage>
        <taxon>Eukaryota</taxon>
        <taxon>Fungi</taxon>
        <taxon>Dikarya</taxon>
        <taxon>Basidiomycota</taxon>
        <taxon>Agaricomycotina</taxon>
        <taxon>Agaricomycetes</taxon>
        <taxon>Agaricomycetidae</taxon>
        <taxon>Agaricales</taxon>
        <taxon>Schizophyllaceae</taxon>
        <taxon>Schizophyllum</taxon>
    </lineage>
</organism>